<reference evidence="2 3" key="1">
    <citation type="journal article" date="2011" name="Stand. Genomic Sci.">
        <title>Complete genome sequence of Nitratifractor salsuginis type strain (E9I37-1).</title>
        <authorList>
            <person name="Anderson I."/>
            <person name="Sikorski J."/>
            <person name="Zeytun A."/>
            <person name="Nolan M."/>
            <person name="Lapidus A."/>
            <person name="Lucas S."/>
            <person name="Hammon N."/>
            <person name="Deshpande S."/>
            <person name="Cheng J.F."/>
            <person name="Tapia R."/>
            <person name="Han C."/>
            <person name="Goodwin L."/>
            <person name="Pitluck S."/>
            <person name="Liolios K."/>
            <person name="Pagani I."/>
            <person name="Ivanova N."/>
            <person name="Huntemann M."/>
            <person name="Mavromatis K."/>
            <person name="Ovchinikova G."/>
            <person name="Pati A."/>
            <person name="Chen A."/>
            <person name="Palaniappan K."/>
            <person name="Land M."/>
            <person name="Hauser L."/>
            <person name="Brambilla E.M."/>
            <person name="Ngatchou-Djao O.D."/>
            <person name="Rohde M."/>
            <person name="Tindall B.J."/>
            <person name="Goker M."/>
            <person name="Detter J.C."/>
            <person name="Woyke T."/>
            <person name="Bristow J."/>
            <person name="Eisen J.A."/>
            <person name="Markowitz V."/>
            <person name="Hugenholtz P."/>
            <person name="Klenk H.P."/>
            <person name="Kyrpides N.C."/>
        </authorList>
    </citation>
    <scope>NUCLEOTIDE SEQUENCE [LARGE SCALE GENOMIC DNA]</scope>
    <source>
        <strain evidence="3">DSM 16511 / JCM 12458 / E9I37-1</strain>
    </source>
</reference>
<accession>E6X1N8</accession>
<evidence type="ECO:0000256" key="1">
    <source>
        <dbReference type="SAM" id="Phobius"/>
    </source>
</evidence>
<dbReference type="KEGG" id="nsa:Nitsa_1784"/>
<gene>
    <name evidence="2" type="ordered locus">Nitsa_1784</name>
</gene>
<keyword evidence="3" id="KW-1185">Reference proteome</keyword>
<organism evidence="2 3">
    <name type="scientific">Nitratifractor salsuginis (strain DSM 16511 / JCM 12458 / E9I37-1)</name>
    <dbReference type="NCBI Taxonomy" id="749222"/>
    <lineage>
        <taxon>Bacteria</taxon>
        <taxon>Pseudomonadati</taxon>
        <taxon>Campylobacterota</taxon>
        <taxon>Epsilonproteobacteria</taxon>
        <taxon>Campylobacterales</taxon>
        <taxon>Sulfurovaceae</taxon>
        <taxon>Nitratifractor</taxon>
    </lineage>
</organism>
<dbReference type="STRING" id="749222.Nitsa_1784"/>
<keyword evidence="1" id="KW-1133">Transmembrane helix</keyword>
<evidence type="ECO:0000313" key="2">
    <source>
        <dbReference type="EMBL" id="ADV47029.1"/>
    </source>
</evidence>
<protein>
    <submittedName>
        <fullName evidence="2">Uncharacterized protein</fullName>
    </submittedName>
</protein>
<reference evidence="3" key="2">
    <citation type="submission" date="2011-01" db="EMBL/GenBank/DDBJ databases">
        <title>The complete genome of Nitratifractor salsuginis DSM 16511.</title>
        <authorList>
            <consortium name="US DOE Joint Genome Institute (JGI-PGF)"/>
            <person name="Lucas S."/>
            <person name="Copeland A."/>
            <person name="Lapidus A."/>
            <person name="Bruce D."/>
            <person name="Goodwin L."/>
            <person name="Pitluck S."/>
            <person name="Kyrpides N."/>
            <person name="Mavromatis K."/>
            <person name="Ivanova N."/>
            <person name="Mikhailova N."/>
            <person name="Zeytun A."/>
            <person name="Detter J.C."/>
            <person name="Tapia R."/>
            <person name="Han C."/>
            <person name="Land M."/>
            <person name="Hauser L."/>
            <person name="Markowitz V."/>
            <person name="Cheng J.-F."/>
            <person name="Hugenholtz P."/>
            <person name="Woyke T."/>
            <person name="Wu D."/>
            <person name="Tindall B."/>
            <person name="Schuetze A."/>
            <person name="Brambilla E."/>
            <person name="Klenk H.-P."/>
            <person name="Eisen J.A."/>
        </authorList>
    </citation>
    <scope>NUCLEOTIDE SEQUENCE [LARGE SCALE GENOMIC DNA]</scope>
    <source>
        <strain evidence="3">DSM 16511 / JCM 12458 / E9I37-1</strain>
    </source>
</reference>
<keyword evidence="1" id="KW-0472">Membrane</keyword>
<keyword evidence="1" id="KW-0812">Transmembrane</keyword>
<feature type="transmembrane region" description="Helical" evidence="1">
    <location>
        <begin position="6"/>
        <end position="25"/>
    </location>
</feature>
<dbReference type="RefSeq" id="WP_013554714.1">
    <property type="nucleotide sequence ID" value="NC_014935.1"/>
</dbReference>
<dbReference type="EMBL" id="CP002452">
    <property type="protein sequence ID" value="ADV47029.1"/>
    <property type="molecule type" value="Genomic_DNA"/>
</dbReference>
<sequence length="82" mass="9636">MINLRLLMYGVAATIIFAIAGRYMWLSHEVEEQRKNNEALKLDRDNSVISARAKAQIEAEDKRVRDEINRTIGDRVDYDRLW</sequence>
<dbReference type="HOGENOM" id="CLU_2554844_0_0_7"/>
<evidence type="ECO:0000313" key="3">
    <source>
        <dbReference type="Proteomes" id="UP000008633"/>
    </source>
</evidence>
<proteinExistence type="predicted"/>
<dbReference type="Proteomes" id="UP000008633">
    <property type="component" value="Chromosome"/>
</dbReference>
<name>E6X1N8_NITSE</name>
<dbReference type="AlphaFoldDB" id="E6X1N8"/>